<accession>A0A9Q1Q9N9</accession>
<evidence type="ECO:0000313" key="3">
    <source>
        <dbReference type="Proteomes" id="UP001153076"/>
    </source>
</evidence>
<feature type="compositionally biased region" description="Low complexity" evidence="1">
    <location>
        <begin position="202"/>
        <end position="217"/>
    </location>
</feature>
<evidence type="ECO:0000256" key="1">
    <source>
        <dbReference type="SAM" id="MobiDB-lite"/>
    </source>
</evidence>
<proteinExistence type="predicted"/>
<organism evidence="2 3">
    <name type="scientific">Carnegiea gigantea</name>
    <dbReference type="NCBI Taxonomy" id="171969"/>
    <lineage>
        <taxon>Eukaryota</taxon>
        <taxon>Viridiplantae</taxon>
        <taxon>Streptophyta</taxon>
        <taxon>Embryophyta</taxon>
        <taxon>Tracheophyta</taxon>
        <taxon>Spermatophyta</taxon>
        <taxon>Magnoliopsida</taxon>
        <taxon>eudicotyledons</taxon>
        <taxon>Gunneridae</taxon>
        <taxon>Pentapetalae</taxon>
        <taxon>Caryophyllales</taxon>
        <taxon>Cactineae</taxon>
        <taxon>Cactaceae</taxon>
        <taxon>Cactoideae</taxon>
        <taxon>Echinocereeae</taxon>
        <taxon>Carnegiea</taxon>
    </lineage>
</organism>
<protein>
    <submittedName>
        <fullName evidence="2">Uncharacterized protein</fullName>
    </submittedName>
</protein>
<reference evidence="2" key="1">
    <citation type="submission" date="2022-04" db="EMBL/GenBank/DDBJ databases">
        <title>Carnegiea gigantea Genome sequencing and assembly v2.</title>
        <authorList>
            <person name="Copetti D."/>
            <person name="Sanderson M.J."/>
            <person name="Burquez A."/>
            <person name="Wojciechowski M.F."/>
        </authorList>
    </citation>
    <scope>NUCLEOTIDE SEQUENCE</scope>
    <source>
        <strain evidence="2">SGP5-SGP5p</strain>
        <tissue evidence="2">Aerial part</tissue>
    </source>
</reference>
<feature type="region of interest" description="Disordered" evidence="1">
    <location>
        <begin position="201"/>
        <end position="234"/>
    </location>
</feature>
<dbReference type="Proteomes" id="UP001153076">
    <property type="component" value="Unassembled WGS sequence"/>
</dbReference>
<gene>
    <name evidence="2" type="ORF">Cgig2_024246</name>
</gene>
<comment type="caution">
    <text evidence="2">The sequence shown here is derived from an EMBL/GenBank/DDBJ whole genome shotgun (WGS) entry which is preliminary data.</text>
</comment>
<dbReference type="AlphaFoldDB" id="A0A9Q1Q9N9"/>
<keyword evidence="3" id="KW-1185">Reference proteome</keyword>
<name>A0A9Q1Q9N9_9CARY</name>
<evidence type="ECO:0000313" key="2">
    <source>
        <dbReference type="EMBL" id="KAJ8434128.1"/>
    </source>
</evidence>
<dbReference type="EMBL" id="JAKOGI010000498">
    <property type="protein sequence ID" value="KAJ8434128.1"/>
    <property type="molecule type" value="Genomic_DNA"/>
</dbReference>
<sequence length="234" mass="25834">MYANKGSLLESQLRQWPSPGDAQGSVNGREESSGSNNPPPPYSDEGRMSKAGWLVVTLEVRRPLGYLPLTVKGGGEASSVGDIQQISLAFARQRWSTRRKMILFPNFTSTEEAAEHVRDTFRWSLRESLAFHQNPLPEGYHGLCSGFDLDTATRYAYDSNIPEMVHAIFYTMDYHELHNVGPTLPRLNYHGPLAIKNRAKAPRLANPPANPAALSNPVEDSGLSDAPLASNDEE</sequence>
<feature type="region of interest" description="Disordered" evidence="1">
    <location>
        <begin position="1"/>
        <end position="47"/>
    </location>
</feature>